<evidence type="ECO:0000313" key="10">
    <source>
        <dbReference type="Proteomes" id="UP000036987"/>
    </source>
</evidence>
<dbReference type="GO" id="GO:0004497">
    <property type="term" value="F:monooxygenase activity"/>
    <property type="evidence" value="ECO:0007669"/>
    <property type="project" value="InterPro"/>
</dbReference>
<feature type="compositionally biased region" description="Basic and acidic residues" evidence="6">
    <location>
        <begin position="100"/>
        <end position="137"/>
    </location>
</feature>
<keyword evidence="8" id="KW-0732">Signal</keyword>
<dbReference type="GO" id="GO:0020037">
    <property type="term" value="F:heme binding"/>
    <property type="evidence" value="ECO:0007669"/>
    <property type="project" value="InterPro"/>
</dbReference>
<dbReference type="AlphaFoldDB" id="A0A0K9P0Q2"/>
<dbReference type="GO" id="GO:0005506">
    <property type="term" value="F:iron ion binding"/>
    <property type="evidence" value="ECO:0007669"/>
    <property type="project" value="InterPro"/>
</dbReference>
<keyword evidence="5" id="KW-0175">Coiled coil</keyword>
<dbReference type="Proteomes" id="UP000036987">
    <property type="component" value="Unassembled WGS sequence"/>
</dbReference>
<keyword evidence="7" id="KW-1133">Transmembrane helix</keyword>
<comment type="caution">
    <text evidence="9">The sequence shown here is derived from an EMBL/GenBank/DDBJ whole genome shotgun (WGS) entry which is preliminary data.</text>
</comment>
<sequence>MASVIEVLSIILCPLLGQSSVVDETVLDQFSIEDEVLQELKSIGAVEKREIEMIEDYLRVGEGGGFDGFIIDSIFMTNLRRRLTDGDESNPFGRLVRQGKKLDNESSEESEKGDESKRSEEVQEKKEEEQTLEEKKKEEEIKKLDEEIIKDSEIYKTKKNLESPNNVQLWEKIQNWLRLLALDFSCNLVVGKNRHGTSNFLEIIKGNFLTDVIKSTEAEFINGTYRGNRRDFLWKLVSENTEDILLDRVIKVFVAAMTLTVSANLTWFFHLISFNINFQRRMDIDGIDEWKNHSLLNNLSYLEACVSEAIRLQGRSKTRENQTVISPQLFSKETIENQRKKSKIKNDSGMAVREEKTMQEKEEEFIPGRWVDGTGCFVGLSGKEEKLYNPWVKKIVHIAVKCVAIEVLSKIKVIDIGEEKMKMKWINIEKRNAKSRMIQKKKTQEKLRKEIVELKNHSK</sequence>
<protein>
    <submittedName>
        <fullName evidence="9">Uncharacterized protein</fullName>
    </submittedName>
</protein>
<reference evidence="10" key="1">
    <citation type="journal article" date="2016" name="Nature">
        <title>The genome of the seagrass Zostera marina reveals angiosperm adaptation to the sea.</title>
        <authorList>
            <person name="Olsen J.L."/>
            <person name="Rouze P."/>
            <person name="Verhelst B."/>
            <person name="Lin Y.-C."/>
            <person name="Bayer T."/>
            <person name="Collen J."/>
            <person name="Dattolo E."/>
            <person name="De Paoli E."/>
            <person name="Dittami S."/>
            <person name="Maumus F."/>
            <person name="Michel G."/>
            <person name="Kersting A."/>
            <person name="Lauritano C."/>
            <person name="Lohaus R."/>
            <person name="Toepel M."/>
            <person name="Tonon T."/>
            <person name="Vanneste K."/>
            <person name="Amirebrahimi M."/>
            <person name="Brakel J."/>
            <person name="Bostroem C."/>
            <person name="Chovatia M."/>
            <person name="Grimwood J."/>
            <person name="Jenkins J.W."/>
            <person name="Jueterbock A."/>
            <person name="Mraz A."/>
            <person name="Stam W.T."/>
            <person name="Tice H."/>
            <person name="Bornberg-Bauer E."/>
            <person name="Green P.J."/>
            <person name="Pearson G.A."/>
            <person name="Procaccini G."/>
            <person name="Duarte C.M."/>
            <person name="Schmutz J."/>
            <person name="Reusch T.B.H."/>
            <person name="Van de Peer Y."/>
        </authorList>
    </citation>
    <scope>NUCLEOTIDE SEQUENCE [LARGE SCALE GENOMIC DNA]</scope>
    <source>
        <strain evidence="10">cv. Finnish</strain>
    </source>
</reference>
<feature type="transmembrane region" description="Helical" evidence="7">
    <location>
        <begin position="252"/>
        <end position="272"/>
    </location>
</feature>
<proteinExistence type="inferred from homology"/>
<evidence type="ECO:0000256" key="4">
    <source>
        <dbReference type="ARBA" id="ARBA00023004"/>
    </source>
</evidence>
<gene>
    <name evidence="9" type="ORF">ZOSMA_4G00790</name>
</gene>
<keyword evidence="7" id="KW-0812">Transmembrane</keyword>
<evidence type="ECO:0000256" key="6">
    <source>
        <dbReference type="SAM" id="MobiDB-lite"/>
    </source>
</evidence>
<accession>A0A0K9P0Q2</accession>
<feature type="chain" id="PRO_5005527526" evidence="8">
    <location>
        <begin position="18"/>
        <end position="459"/>
    </location>
</feature>
<evidence type="ECO:0000256" key="1">
    <source>
        <dbReference type="ARBA" id="ARBA00010617"/>
    </source>
</evidence>
<evidence type="ECO:0000256" key="7">
    <source>
        <dbReference type="SAM" id="Phobius"/>
    </source>
</evidence>
<organism evidence="9 10">
    <name type="scientific">Zostera marina</name>
    <name type="common">Eelgrass</name>
    <dbReference type="NCBI Taxonomy" id="29655"/>
    <lineage>
        <taxon>Eukaryota</taxon>
        <taxon>Viridiplantae</taxon>
        <taxon>Streptophyta</taxon>
        <taxon>Embryophyta</taxon>
        <taxon>Tracheophyta</taxon>
        <taxon>Spermatophyta</taxon>
        <taxon>Magnoliopsida</taxon>
        <taxon>Liliopsida</taxon>
        <taxon>Zosteraceae</taxon>
        <taxon>Zostera</taxon>
    </lineage>
</organism>
<comment type="similarity">
    <text evidence="1">Belongs to the cytochrome P450 family.</text>
</comment>
<dbReference type="Gene3D" id="1.10.630.10">
    <property type="entry name" value="Cytochrome P450"/>
    <property type="match status" value="1"/>
</dbReference>
<evidence type="ECO:0000313" key="9">
    <source>
        <dbReference type="EMBL" id="KMZ61790.1"/>
    </source>
</evidence>
<evidence type="ECO:0000256" key="3">
    <source>
        <dbReference type="ARBA" id="ARBA00023002"/>
    </source>
</evidence>
<evidence type="ECO:0000256" key="2">
    <source>
        <dbReference type="ARBA" id="ARBA00022723"/>
    </source>
</evidence>
<keyword evidence="3" id="KW-0560">Oxidoreductase</keyword>
<dbReference type="PANTHER" id="PTHR24296">
    <property type="entry name" value="CYTOCHROME P450"/>
    <property type="match status" value="1"/>
</dbReference>
<keyword evidence="10" id="KW-1185">Reference proteome</keyword>
<feature type="signal peptide" evidence="8">
    <location>
        <begin position="1"/>
        <end position="17"/>
    </location>
</feature>
<feature type="coiled-coil region" evidence="5">
    <location>
        <begin position="430"/>
        <end position="457"/>
    </location>
</feature>
<evidence type="ECO:0000256" key="8">
    <source>
        <dbReference type="SAM" id="SignalP"/>
    </source>
</evidence>
<name>A0A0K9P0Q2_ZOSMR</name>
<feature type="region of interest" description="Disordered" evidence="6">
    <location>
        <begin position="90"/>
        <end position="137"/>
    </location>
</feature>
<dbReference type="InterPro" id="IPR036396">
    <property type="entry name" value="Cyt_P450_sf"/>
</dbReference>
<dbReference type="GO" id="GO:0016705">
    <property type="term" value="F:oxidoreductase activity, acting on paired donors, with incorporation or reduction of molecular oxygen"/>
    <property type="evidence" value="ECO:0007669"/>
    <property type="project" value="InterPro"/>
</dbReference>
<evidence type="ECO:0000256" key="5">
    <source>
        <dbReference type="SAM" id="Coils"/>
    </source>
</evidence>
<dbReference type="SUPFAM" id="SSF48264">
    <property type="entry name" value="Cytochrome P450"/>
    <property type="match status" value="1"/>
</dbReference>
<keyword evidence="2" id="KW-0479">Metal-binding</keyword>
<keyword evidence="7" id="KW-0472">Membrane</keyword>
<dbReference type="EMBL" id="LFYR01001430">
    <property type="protein sequence ID" value="KMZ61790.1"/>
    <property type="molecule type" value="Genomic_DNA"/>
</dbReference>
<keyword evidence="4" id="KW-0408">Iron</keyword>